<protein>
    <recommendedName>
        <fullName evidence="6">ornithine decarboxylase</fullName>
        <ecNumber evidence="6">4.1.1.17</ecNumber>
    </recommendedName>
</protein>
<evidence type="ECO:0000256" key="2">
    <source>
        <dbReference type="ARBA" id="ARBA00008872"/>
    </source>
</evidence>
<evidence type="ECO:0000256" key="1">
    <source>
        <dbReference type="ARBA" id="ARBA00001933"/>
    </source>
</evidence>
<dbReference type="InterPro" id="IPR002433">
    <property type="entry name" value="Orn_de-COase"/>
</dbReference>
<dbReference type="RefSeq" id="WP_013300664.1">
    <property type="nucleotide sequence ID" value="NC_014414.1"/>
</dbReference>
<keyword evidence="3 8" id="KW-0663">Pyridoxal phosphate</keyword>
<evidence type="ECO:0000313" key="11">
    <source>
        <dbReference type="Proteomes" id="UP000001302"/>
    </source>
</evidence>
<dbReference type="Proteomes" id="UP000001302">
    <property type="component" value="Chromosome"/>
</dbReference>
<dbReference type="eggNOG" id="COG0019">
    <property type="taxonomic scope" value="Bacteria"/>
</dbReference>
<evidence type="ECO:0000256" key="5">
    <source>
        <dbReference type="ARBA" id="ARBA00034115"/>
    </source>
</evidence>
<dbReference type="GO" id="GO:0005737">
    <property type="term" value="C:cytoplasm"/>
    <property type="evidence" value="ECO:0007669"/>
    <property type="project" value="TreeGrafter"/>
</dbReference>
<keyword evidence="11" id="KW-1185">Reference proteome</keyword>
<reference evidence="10 11" key="2">
    <citation type="journal article" date="2011" name="J. Bacteriol.">
        <title>Complete genome sequence of strain HTCC2503T of Parvularcula bermudensis, the type species of the order "Parvularculales" in the class Alphaproteobacteria.</title>
        <authorList>
            <person name="Oh H.M."/>
            <person name="Kang I."/>
            <person name="Vergin K.L."/>
            <person name="Kang D."/>
            <person name="Rhee K.H."/>
            <person name="Giovannoni S.J."/>
            <person name="Cho J.C."/>
        </authorList>
    </citation>
    <scope>NUCLEOTIDE SEQUENCE [LARGE SCALE GENOMIC DNA]</scope>
    <source>
        <strain evidence="11">ATCC BAA-594 / HTCC2503 / KCTC 12087</strain>
    </source>
</reference>
<comment type="catalytic activity">
    <reaction evidence="7">
        <text>L-ornithine + H(+) = putrescine + CO2</text>
        <dbReference type="Rhea" id="RHEA:22964"/>
        <dbReference type="ChEBI" id="CHEBI:15378"/>
        <dbReference type="ChEBI" id="CHEBI:16526"/>
        <dbReference type="ChEBI" id="CHEBI:46911"/>
        <dbReference type="ChEBI" id="CHEBI:326268"/>
        <dbReference type="EC" id="4.1.1.17"/>
    </reaction>
</comment>
<dbReference type="InterPro" id="IPR022653">
    <property type="entry name" value="De-COase2_pyr-phos_BS"/>
</dbReference>
<dbReference type="InterPro" id="IPR009006">
    <property type="entry name" value="Ala_racemase/Decarboxylase_C"/>
</dbReference>
<dbReference type="EMBL" id="CP002156">
    <property type="protein sequence ID" value="ADM09690.1"/>
    <property type="molecule type" value="Genomic_DNA"/>
</dbReference>
<comment type="cofactor">
    <cofactor evidence="1 8">
        <name>pyridoxal 5'-phosphate</name>
        <dbReference type="ChEBI" id="CHEBI:597326"/>
    </cofactor>
</comment>
<dbReference type="GO" id="GO:0033387">
    <property type="term" value="P:putrescine biosynthetic process from arginine, via ornithine"/>
    <property type="evidence" value="ECO:0007669"/>
    <property type="project" value="TreeGrafter"/>
</dbReference>
<dbReference type="InterPro" id="IPR022644">
    <property type="entry name" value="De-COase2_N"/>
</dbReference>
<feature type="active site" description="Proton donor" evidence="8">
    <location>
        <position position="321"/>
    </location>
</feature>
<feature type="modified residue" description="N6-(pyridoxal phosphate)lysine" evidence="8">
    <location>
        <position position="48"/>
    </location>
</feature>
<feature type="domain" description="Orn/DAP/Arg decarboxylase 2 N-terminal" evidence="9">
    <location>
        <begin position="30"/>
        <end position="261"/>
    </location>
</feature>
<evidence type="ECO:0000256" key="8">
    <source>
        <dbReference type="PIRSR" id="PIRSR600183-50"/>
    </source>
</evidence>
<dbReference type="Gene3D" id="3.20.20.10">
    <property type="entry name" value="Alanine racemase"/>
    <property type="match status" value="1"/>
</dbReference>
<dbReference type="CDD" id="cd00622">
    <property type="entry name" value="PLPDE_III_ODC"/>
    <property type="match status" value="1"/>
</dbReference>
<dbReference type="Gene3D" id="2.40.37.10">
    <property type="entry name" value="Lyase, Ornithine Decarboxylase, Chain A, domain 1"/>
    <property type="match status" value="1"/>
</dbReference>
<evidence type="ECO:0000256" key="4">
    <source>
        <dbReference type="ARBA" id="ARBA00023239"/>
    </source>
</evidence>
<comment type="pathway">
    <text evidence="5">Amine and polyamine biosynthesis; putrescine biosynthesis via L-ornithine pathway; putrescine from L-ornithine: step 1/1.</text>
</comment>
<dbReference type="SUPFAM" id="SSF51419">
    <property type="entry name" value="PLP-binding barrel"/>
    <property type="match status" value="1"/>
</dbReference>
<comment type="similarity">
    <text evidence="2">Belongs to the Orn/Lys/Arg decarboxylase class-II family.</text>
</comment>
<evidence type="ECO:0000256" key="7">
    <source>
        <dbReference type="ARBA" id="ARBA00049127"/>
    </source>
</evidence>
<dbReference type="SUPFAM" id="SSF50621">
    <property type="entry name" value="Alanine racemase C-terminal domain-like"/>
    <property type="match status" value="1"/>
</dbReference>
<evidence type="ECO:0000259" key="9">
    <source>
        <dbReference type="Pfam" id="PF02784"/>
    </source>
</evidence>
<dbReference type="KEGG" id="pbr:PB2503_08174"/>
<gene>
    <name evidence="10" type="ordered locus">PB2503_08174</name>
</gene>
<organism evidence="10 11">
    <name type="scientific">Parvularcula bermudensis (strain ATCC BAA-594 / HTCC2503 / KCTC 12087)</name>
    <dbReference type="NCBI Taxonomy" id="314260"/>
    <lineage>
        <taxon>Bacteria</taxon>
        <taxon>Pseudomonadati</taxon>
        <taxon>Pseudomonadota</taxon>
        <taxon>Alphaproteobacteria</taxon>
        <taxon>Parvularculales</taxon>
        <taxon>Parvularculaceae</taxon>
        <taxon>Parvularcula</taxon>
    </lineage>
</organism>
<evidence type="ECO:0000313" key="10">
    <source>
        <dbReference type="EMBL" id="ADM09690.1"/>
    </source>
</evidence>
<dbReference type="InterPro" id="IPR029066">
    <property type="entry name" value="PLP-binding_barrel"/>
</dbReference>
<dbReference type="STRING" id="314260.PB2503_08174"/>
<dbReference type="PROSITE" id="PS00878">
    <property type="entry name" value="ODR_DC_2_1"/>
    <property type="match status" value="1"/>
</dbReference>
<dbReference type="AlphaFoldDB" id="E0TIA6"/>
<dbReference type="PRINTS" id="PR01182">
    <property type="entry name" value="ORNDCRBXLASE"/>
</dbReference>
<dbReference type="PRINTS" id="PR01179">
    <property type="entry name" value="ODADCRBXLASE"/>
</dbReference>
<dbReference type="OrthoDB" id="9802147at2"/>
<accession>E0TIA6</accession>
<reference evidence="11" key="1">
    <citation type="submission" date="2010-08" db="EMBL/GenBank/DDBJ databases">
        <title>Genome sequence of Parvularcula bermudensis HTCC2503.</title>
        <authorList>
            <person name="Kang D.-M."/>
            <person name="Oh H.-M."/>
            <person name="Cho J.-C."/>
        </authorList>
    </citation>
    <scope>NUCLEOTIDE SEQUENCE [LARGE SCALE GENOMIC DNA]</scope>
    <source>
        <strain evidence="11">ATCC BAA-594 / HTCC2503 / KCTC 12087</strain>
    </source>
</reference>
<sequence>MDQFYSAEHVVAVGSPADPILCHRPHAAQRAARWFAAQFRGTVFYAVKANPDPIVLEALASGGVDRFDVASLAEIRAVRRQFPSSTLAFMNPVKAPEAIAEAYFRHGVRIFALDRQEELDKIVTATKGAGDLTLIVRIGVDNSTADLKLGMKFGARGPAVADLIRTTRWHAEKLGVSFHIGSQNRAPEAFVQAMTSVAGQVQAAGVLLDILDVGGGFPAAYPGRDHAALSDYIEAIHRAFDRFPAFGRTALWAEPGRALVAEAASLIVRVEGRRDFDLYINDGIYGALYDAGHLNWRFPCRAVGHPADAMTAPFRFYGPTCDDADYMEGPFFLPAGMAQGDTIEIGQLGAYGRTMTSGFNGYGSYKDVICTDDPFGSLYEAADLRALAETKK</sequence>
<keyword evidence="4" id="KW-0456">Lyase</keyword>
<evidence type="ECO:0000256" key="3">
    <source>
        <dbReference type="ARBA" id="ARBA00022898"/>
    </source>
</evidence>
<dbReference type="GO" id="GO:0004586">
    <property type="term" value="F:ornithine decarboxylase activity"/>
    <property type="evidence" value="ECO:0007669"/>
    <property type="project" value="UniProtKB-EC"/>
</dbReference>
<dbReference type="HOGENOM" id="CLU_026444_1_3_5"/>
<dbReference type="Pfam" id="PF02784">
    <property type="entry name" value="Orn_Arg_deC_N"/>
    <property type="match status" value="1"/>
</dbReference>
<dbReference type="InterPro" id="IPR000183">
    <property type="entry name" value="Orn/DAP/Arg_de-COase"/>
</dbReference>
<proteinExistence type="inferred from homology"/>
<dbReference type="PANTHER" id="PTHR11482">
    <property type="entry name" value="ARGININE/DIAMINOPIMELATE/ORNITHINE DECARBOXYLASE"/>
    <property type="match status" value="1"/>
</dbReference>
<dbReference type="FunFam" id="3.20.20.10:FF:000008">
    <property type="entry name" value="Ornithine decarboxylase"/>
    <property type="match status" value="1"/>
</dbReference>
<name>E0TIA6_PARBH</name>
<evidence type="ECO:0000256" key="6">
    <source>
        <dbReference type="ARBA" id="ARBA00034138"/>
    </source>
</evidence>
<dbReference type="PANTHER" id="PTHR11482:SF6">
    <property type="entry name" value="ORNITHINE DECARBOXYLASE 1-RELATED"/>
    <property type="match status" value="1"/>
</dbReference>
<dbReference type="EC" id="4.1.1.17" evidence="6"/>